<gene>
    <name evidence="1" type="ORF">AB4Y32_34885</name>
</gene>
<evidence type="ECO:0000313" key="2">
    <source>
        <dbReference type="Proteomes" id="UP001558850"/>
    </source>
</evidence>
<organism evidence="1 2">
    <name type="scientific">Paraburkholderia phymatum</name>
    <dbReference type="NCBI Taxonomy" id="148447"/>
    <lineage>
        <taxon>Bacteria</taxon>
        <taxon>Pseudomonadati</taxon>
        <taxon>Pseudomonadota</taxon>
        <taxon>Betaproteobacteria</taxon>
        <taxon>Burkholderiales</taxon>
        <taxon>Burkholderiaceae</taxon>
        <taxon>Paraburkholderia</taxon>
    </lineage>
</organism>
<keyword evidence="2" id="KW-1185">Reference proteome</keyword>
<comment type="caution">
    <text evidence="1">The sequence shown here is derived from an EMBL/GenBank/DDBJ whole genome shotgun (WGS) entry which is preliminary data.</text>
</comment>
<dbReference type="Proteomes" id="UP001558850">
    <property type="component" value="Unassembled WGS sequence"/>
</dbReference>
<protein>
    <submittedName>
        <fullName evidence="1">Uncharacterized protein</fullName>
    </submittedName>
</protein>
<name>A0ACC6UB17_9BURK</name>
<proteinExistence type="predicted"/>
<evidence type="ECO:0000313" key="1">
    <source>
        <dbReference type="EMBL" id="MEX3936888.1"/>
    </source>
</evidence>
<dbReference type="EMBL" id="JBFRCH010000039">
    <property type="protein sequence ID" value="MEX3936888.1"/>
    <property type="molecule type" value="Genomic_DNA"/>
</dbReference>
<reference evidence="1" key="1">
    <citation type="submission" date="2024-07" db="EMBL/GenBank/DDBJ databases">
        <title>A survey of Mimosa microsymbionts across Brazilian biomes reveals a high diversity of Paraburkholderia nodulating endemic species, but also that Cupriavidus is common as a symbiont of widespread species.</title>
        <authorList>
            <person name="Rouws L."/>
            <person name="Barauna A."/>
            <person name="Beukes C."/>
            <person name="Rouws J.R.C."/>
            <person name="De Faria S.M."/>
            <person name="Gross E."/>
            <person name="Bueno Dos Reis Junior F."/>
            <person name="Simon M.F."/>
            <person name="Maluk M."/>
            <person name="Odee D.W."/>
            <person name="Kenicer G."/>
            <person name="Young J.P.W."/>
            <person name="Reis V.M."/>
            <person name="Zilli J."/>
            <person name="James E.K."/>
        </authorList>
    </citation>
    <scope>NUCLEOTIDE SEQUENCE</scope>
    <source>
        <strain evidence="1">EG181B</strain>
    </source>
</reference>
<sequence length="61" mass="6477">MLAGMAATLTGLNALYLALDVDTAVREYQQISPLMPPGTLVSYQLTVDPIVDFTGGYQSGK</sequence>
<accession>A0ACC6UB17</accession>